<reference evidence="2" key="1">
    <citation type="submission" date="2023-03" db="EMBL/GenBank/DDBJ databases">
        <title>Massive genome expansion in bonnet fungi (Mycena s.s.) driven by repeated elements and novel gene families across ecological guilds.</title>
        <authorList>
            <consortium name="Lawrence Berkeley National Laboratory"/>
            <person name="Harder C.B."/>
            <person name="Miyauchi S."/>
            <person name="Viragh M."/>
            <person name="Kuo A."/>
            <person name="Thoen E."/>
            <person name="Andreopoulos B."/>
            <person name="Lu D."/>
            <person name="Skrede I."/>
            <person name="Drula E."/>
            <person name="Henrissat B."/>
            <person name="Morin E."/>
            <person name="Kohler A."/>
            <person name="Barry K."/>
            <person name="LaButti K."/>
            <person name="Morin E."/>
            <person name="Salamov A."/>
            <person name="Lipzen A."/>
            <person name="Mereny Z."/>
            <person name="Hegedus B."/>
            <person name="Baldrian P."/>
            <person name="Stursova M."/>
            <person name="Weitz H."/>
            <person name="Taylor A."/>
            <person name="Grigoriev I.V."/>
            <person name="Nagy L.G."/>
            <person name="Martin F."/>
            <person name="Kauserud H."/>
        </authorList>
    </citation>
    <scope>NUCLEOTIDE SEQUENCE</scope>
    <source>
        <strain evidence="2">CBHHK200</strain>
    </source>
</reference>
<proteinExistence type="predicted"/>
<keyword evidence="3" id="KW-1185">Reference proteome</keyword>
<evidence type="ECO:0000313" key="2">
    <source>
        <dbReference type="EMBL" id="KAJ7046357.1"/>
    </source>
</evidence>
<evidence type="ECO:0000313" key="3">
    <source>
        <dbReference type="Proteomes" id="UP001218188"/>
    </source>
</evidence>
<name>A0AAD6XDV1_9AGAR</name>
<feature type="compositionally biased region" description="Low complexity" evidence="1">
    <location>
        <begin position="29"/>
        <end position="43"/>
    </location>
</feature>
<gene>
    <name evidence="2" type="ORF">C8F04DRAFT_1248605</name>
</gene>
<organism evidence="2 3">
    <name type="scientific">Mycena alexandri</name>
    <dbReference type="NCBI Taxonomy" id="1745969"/>
    <lineage>
        <taxon>Eukaryota</taxon>
        <taxon>Fungi</taxon>
        <taxon>Dikarya</taxon>
        <taxon>Basidiomycota</taxon>
        <taxon>Agaricomycotina</taxon>
        <taxon>Agaricomycetes</taxon>
        <taxon>Agaricomycetidae</taxon>
        <taxon>Agaricales</taxon>
        <taxon>Marasmiineae</taxon>
        <taxon>Mycenaceae</taxon>
        <taxon>Mycena</taxon>
    </lineage>
</organism>
<protein>
    <submittedName>
        <fullName evidence="2">Uncharacterized protein</fullName>
    </submittedName>
</protein>
<comment type="caution">
    <text evidence="2">The sequence shown here is derived from an EMBL/GenBank/DDBJ whole genome shotgun (WGS) entry which is preliminary data.</text>
</comment>
<feature type="region of interest" description="Disordered" evidence="1">
    <location>
        <begin position="157"/>
        <end position="185"/>
    </location>
</feature>
<sequence>MYLDEPAASSGGSWVTELGQSSPLPPSDIPSDMSLPAPDCDPYSSDDDPKPKDDLAASDTPWADPEISSTVRTGVFQITGDVTVQRIEYLTEIASLYPVPRVSTAFVVNLEHPKYNITNKRSKLYTVDALIKNKDNDSWDGGTGTADSKVMVTFEPGEPANECRRSRLTCKGRPGEKKAPQPSQK</sequence>
<dbReference type="AlphaFoldDB" id="A0AAD6XDV1"/>
<dbReference type="EMBL" id="JARJCM010000003">
    <property type="protein sequence ID" value="KAJ7046357.1"/>
    <property type="molecule type" value="Genomic_DNA"/>
</dbReference>
<feature type="region of interest" description="Disordered" evidence="1">
    <location>
        <begin position="1"/>
        <end position="66"/>
    </location>
</feature>
<accession>A0AAD6XDV1</accession>
<evidence type="ECO:0000256" key="1">
    <source>
        <dbReference type="SAM" id="MobiDB-lite"/>
    </source>
</evidence>
<dbReference type="Proteomes" id="UP001218188">
    <property type="component" value="Unassembled WGS sequence"/>
</dbReference>